<name>A0A1B6ENW4_9HEMI</name>
<dbReference type="GO" id="GO:0048490">
    <property type="term" value="P:anterograde synaptic vesicle transport"/>
    <property type="evidence" value="ECO:0007669"/>
    <property type="project" value="UniProtKB-ARBA"/>
</dbReference>
<dbReference type="Pfam" id="PF12473">
    <property type="entry name" value="DUF3694"/>
    <property type="match status" value="1"/>
</dbReference>
<evidence type="ECO:0000256" key="1">
    <source>
        <dbReference type="SAM" id="MobiDB-lite"/>
    </source>
</evidence>
<dbReference type="InterPro" id="IPR022164">
    <property type="entry name" value="Kinesin-like"/>
</dbReference>
<gene>
    <name evidence="3" type="ORF">g.23116</name>
</gene>
<dbReference type="EMBL" id="GECZ01030174">
    <property type="protein sequence ID" value="JAS39595.1"/>
    <property type="molecule type" value="Transcribed_RNA"/>
</dbReference>
<organism evidence="3">
    <name type="scientific">Cuerna arida</name>
    <dbReference type="NCBI Taxonomy" id="1464854"/>
    <lineage>
        <taxon>Eukaryota</taxon>
        <taxon>Metazoa</taxon>
        <taxon>Ecdysozoa</taxon>
        <taxon>Arthropoda</taxon>
        <taxon>Hexapoda</taxon>
        <taxon>Insecta</taxon>
        <taxon>Pterygota</taxon>
        <taxon>Neoptera</taxon>
        <taxon>Paraneoptera</taxon>
        <taxon>Hemiptera</taxon>
        <taxon>Auchenorrhyncha</taxon>
        <taxon>Membracoidea</taxon>
        <taxon>Cicadellidae</taxon>
        <taxon>Cicadellinae</taxon>
        <taxon>Proconiini</taxon>
        <taxon>Cuerna</taxon>
    </lineage>
</organism>
<dbReference type="CDD" id="cd01233">
    <property type="entry name" value="PH_KIFIA_KIFIB"/>
    <property type="match status" value="1"/>
</dbReference>
<feature type="region of interest" description="Disordered" evidence="1">
    <location>
        <begin position="89"/>
        <end position="110"/>
    </location>
</feature>
<dbReference type="InterPro" id="IPR049780">
    <property type="entry name" value="PH_KIFIA_KIFIB"/>
</dbReference>
<accession>A0A1B6ENW4</accession>
<dbReference type="Pfam" id="PF00169">
    <property type="entry name" value="PH"/>
    <property type="match status" value="1"/>
</dbReference>
<proteinExistence type="predicted"/>
<reference evidence="3" key="1">
    <citation type="submission" date="2015-11" db="EMBL/GenBank/DDBJ databases">
        <title>De novo transcriptome assembly of four potential Pierce s Disease insect vectors from Arizona vineyards.</title>
        <authorList>
            <person name="Tassone E.E."/>
        </authorList>
    </citation>
    <scope>NUCLEOTIDE SEQUENCE</scope>
</reference>
<dbReference type="FunFam" id="2.30.29.30:FF:000204">
    <property type="entry name" value="kinesin-like protein unc-104 isoform X6"/>
    <property type="match status" value="1"/>
</dbReference>
<dbReference type="PANTHER" id="PTHR47117">
    <property type="entry name" value="STAR-RELATED LIPID TRANSFER PROTEIN 9"/>
    <property type="match status" value="1"/>
</dbReference>
<sequence>MYPVPLIHKVAIVNEKGDVKGYLRIAVQAVNDEESGEHISGVRQSAKITFDDDYLYGHNRVSTKKSGIHLEDRVVEGQHCNQHDKIEDLECDTDSGRGDSSVSSEVKEEELPQHLTVNNEFTFRVTVLQAIGVSTEYADIFCQFNFLHRHDEAFSTEPVKNTGKGTPLGFYHVQNITVSVTKSFVDYIKTKPIVFEVFGHYQQHPLHRDAKQEGHQYVRQPPKRMLPPSIPISQPVRSPKFGVLPSPCTSHVHAKYDVLVWFEICELAPNGEYVPAVVDHSDDLPCRGLFLLHQGIQRRIRITIVHEHASELRWKDVRELVVGRIRNTPEPEEEDNDSSVLSLGLFPGEMVEVAGDDRCMFRFEAAWDSSLHNSPLLNRVSAYGEQIFMTISAYMELENCGRPAIVTKDLSMIIYGRDARVGPRSLKHLFSGNYRNAEANRLSGVYELVLKRASEAGVQRRQRRVLDTSSTYVRGEENLHGWRPRGDSLIFDHQWELEKLTRLQEVERVRHMLLLRERLGIDKAPITKSEKEVCNMVAKASTESRGSPIKIRRGSVRKDSEDVYAPWEMTERERELTTKCVKLIQGRIPCKELVKHGDVSPGEDIMDMNTSVISSITSPTTHDALSRLISPERVTRPALPEHLHLLSESGLQTPNATSTSPDQTLILYVPEVEEIRISPVVARKGYLNVLEQKTNGWKKRWVTVRRPYVFIFREEKDPVERALINLATAQVEYSEDQQAMVKVPNTFSVVTKHRGYLMQTLGDKEVHDWLYAINPLLAGQIRSKLARRPVLSAAPNTSTPELAK</sequence>
<dbReference type="InterPro" id="IPR001849">
    <property type="entry name" value="PH_domain"/>
</dbReference>
<evidence type="ECO:0000313" key="3">
    <source>
        <dbReference type="EMBL" id="JAS39595.1"/>
    </source>
</evidence>
<dbReference type="PANTHER" id="PTHR47117:SF9">
    <property type="entry name" value="KINESIN-LIKE PROTEIN KIF1C ISOFORM X1"/>
    <property type="match status" value="1"/>
</dbReference>
<dbReference type="Gene3D" id="2.30.29.30">
    <property type="entry name" value="Pleckstrin-homology domain (PH domain)/Phosphotyrosine-binding domain (PTB)"/>
    <property type="match status" value="1"/>
</dbReference>
<dbReference type="PROSITE" id="PS50003">
    <property type="entry name" value="PH_DOMAIN"/>
    <property type="match status" value="1"/>
</dbReference>
<protein>
    <recommendedName>
        <fullName evidence="2">PH domain-containing protein</fullName>
    </recommendedName>
</protein>
<dbReference type="GO" id="GO:1904115">
    <property type="term" value="C:axon cytoplasm"/>
    <property type="evidence" value="ECO:0007669"/>
    <property type="project" value="GOC"/>
</dbReference>
<feature type="domain" description="PH" evidence="2">
    <location>
        <begin position="680"/>
        <end position="778"/>
    </location>
</feature>
<dbReference type="SUPFAM" id="SSF50729">
    <property type="entry name" value="PH domain-like"/>
    <property type="match status" value="1"/>
</dbReference>
<dbReference type="SMART" id="SM00233">
    <property type="entry name" value="PH"/>
    <property type="match status" value="1"/>
</dbReference>
<dbReference type="AlphaFoldDB" id="A0A1B6ENW4"/>
<evidence type="ECO:0000259" key="2">
    <source>
        <dbReference type="PROSITE" id="PS50003"/>
    </source>
</evidence>
<dbReference type="InterPro" id="IPR011993">
    <property type="entry name" value="PH-like_dom_sf"/>
</dbReference>